<dbReference type="EMBL" id="OMOR01000001">
    <property type="protein sequence ID" value="SPH21546.1"/>
    <property type="molecule type" value="Genomic_DNA"/>
</dbReference>
<keyword evidence="2" id="KW-1185">Reference proteome</keyword>
<name>A0A2R8BEX2_9RHOB</name>
<gene>
    <name evidence="1" type="ORF">ASD8599_02298</name>
</gene>
<protein>
    <submittedName>
        <fullName evidence="1">Uncharacterized protein</fullName>
    </submittedName>
</protein>
<evidence type="ECO:0000313" key="1">
    <source>
        <dbReference type="EMBL" id="SPH21546.1"/>
    </source>
</evidence>
<sequence length="61" mass="7045">MSRHLHDPKDPRHSRLFELLRQGERAADVVAPARKLTFRKATPEEVEMIKLSAAKTLQRPN</sequence>
<dbReference type="OrthoDB" id="7727672at2"/>
<proteinExistence type="predicted"/>
<organism evidence="1 2">
    <name type="scientific">Ascidiaceihabitans donghaensis</name>
    <dbReference type="NCBI Taxonomy" id="1510460"/>
    <lineage>
        <taxon>Bacteria</taxon>
        <taxon>Pseudomonadati</taxon>
        <taxon>Pseudomonadota</taxon>
        <taxon>Alphaproteobacteria</taxon>
        <taxon>Rhodobacterales</taxon>
        <taxon>Paracoccaceae</taxon>
        <taxon>Ascidiaceihabitans</taxon>
    </lineage>
</organism>
<dbReference type="Proteomes" id="UP000244880">
    <property type="component" value="Unassembled WGS sequence"/>
</dbReference>
<reference evidence="1 2" key="1">
    <citation type="submission" date="2018-03" db="EMBL/GenBank/DDBJ databases">
        <authorList>
            <person name="Keele B.F."/>
        </authorList>
    </citation>
    <scope>NUCLEOTIDE SEQUENCE [LARGE SCALE GENOMIC DNA]</scope>
    <source>
        <strain evidence="1 2">CECT 8599</strain>
    </source>
</reference>
<dbReference type="AlphaFoldDB" id="A0A2R8BEX2"/>
<accession>A0A2R8BEX2</accession>
<dbReference type="RefSeq" id="WP_146188216.1">
    <property type="nucleotide sequence ID" value="NZ_OMOR01000001.1"/>
</dbReference>
<evidence type="ECO:0000313" key="2">
    <source>
        <dbReference type="Proteomes" id="UP000244880"/>
    </source>
</evidence>